<reference evidence="2" key="1">
    <citation type="journal article" date="2020" name="mSystems">
        <title>Genome- and Community-Level Interaction Insights into Carbon Utilization and Element Cycling Functions of Hydrothermarchaeota in Hydrothermal Sediment.</title>
        <authorList>
            <person name="Zhou Z."/>
            <person name="Liu Y."/>
            <person name="Xu W."/>
            <person name="Pan J."/>
            <person name="Luo Z.H."/>
            <person name="Li M."/>
        </authorList>
    </citation>
    <scope>NUCLEOTIDE SEQUENCE [LARGE SCALE GENOMIC DNA]</scope>
    <source>
        <strain evidence="2">SpSt-189</strain>
    </source>
</reference>
<dbReference type="InterPro" id="IPR009061">
    <property type="entry name" value="DNA-bd_dom_put_sf"/>
</dbReference>
<accession>A0A831UIA2</accession>
<dbReference type="InterPro" id="IPR000551">
    <property type="entry name" value="MerR-type_HTH_dom"/>
</dbReference>
<dbReference type="GO" id="GO:0003677">
    <property type="term" value="F:DNA binding"/>
    <property type="evidence" value="ECO:0007669"/>
    <property type="project" value="UniProtKB-KW"/>
</dbReference>
<sequence length="70" mass="7908">MDPLLLTAHQIGERYGLHRNTLYKWEKQGLLHPVRTPGGRRRYRRAVPLGRGPKADLVAVVSGFAARIYG</sequence>
<name>A0A831UIA2_9DEIN</name>
<dbReference type="PROSITE" id="PS50937">
    <property type="entry name" value="HTH_MERR_2"/>
    <property type="match status" value="1"/>
</dbReference>
<gene>
    <name evidence="2" type="ORF">ENP09_09400</name>
</gene>
<dbReference type="SUPFAM" id="SSF46955">
    <property type="entry name" value="Putative DNA-binding domain"/>
    <property type="match status" value="1"/>
</dbReference>
<dbReference type="AlphaFoldDB" id="A0A831UIA2"/>
<keyword evidence="2" id="KW-0238">DNA-binding</keyword>
<dbReference type="Pfam" id="PF00376">
    <property type="entry name" value="MerR"/>
    <property type="match status" value="1"/>
</dbReference>
<proteinExistence type="predicted"/>
<dbReference type="Gene3D" id="1.10.1660.10">
    <property type="match status" value="1"/>
</dbReference>
<comment type="caution">
    <text evidence="2">The sequence shown here is derived from an EMBL/GenBank/DDBJ whole genome shotgun (WGS) entry which is preliminary data.</text>
</comment>
<organism evidence="2">
    <name type="scientific">Thermus islandicus</name>
    <dbReference type="NCBI Taxonomy" id="540988"/>
    <lineage>
        <taxon>Bacteria</taxon>
        <taxon>Thermotogati</taxon>
        <taxon>Deinococcota</taxon>
        <taxon>Deinococci</taxon>
        <taxon>Thermales</taxon>
        <taxon>Thermaceae</taxon>
        <taxon>Thermus</taxon>
    </lineage>
</organism>
<protein>
    <submittedName>
        <fullName evidence="2">MerR family DNA-binding transcriptional regulator</fullName>
    </submittedName>
</protein>
<evidence type="ECO:0000313" key="2">
    <source>
        <dbReference type="EMBL" id="HEO43035.1"/>
    </source>
</evidence>
<feature type="domain" description="HTH merR-type" evidence="1">
    <location>
        <begin position="13"/>
        <end position="46"/>
    </location>
</feature>
<dbReference type="EMBL" id="DSHZ01000450">
    <property type="protein sequence ID" value="HEO43035.1"/>
    <property type="molecule type" value="Genomic_DNA"/>
</dbReference>
<evidence type="ECO:0000259" key="1">
    <source>
        <dbReference type="PROSITE" id="PS50937"/>
    </source>
</evidence>
<dbReference type="GO" id="GO:0006355">
    <property type="term" value="P:regulation of DNA-templated transcription"/>
    <property type="evidence" value="ECO:0007669"/>
    <property type="project" value="InterPro"/>
</dbReference>